<dbReference type="InterPro" id="IPR029058">
    <property type="entry name" value="AB_hydrolase_fold"/>
</dbReference>
<reference evidence="3 4" key="1">
    <citation type="submission" date="2023-07" db="EMBL/GenBank/DDBJ databases">
        <title>Sorghum-associated microbial communities from plants grown in Nebraska, USA.</title>
        <authorList>
            <person name="Schachtman D."/>
        </authorList>
    </citation>
    <scope>NUCLEOTIDE SEQUENCE [LARGE SCALE GENOMIC DNA]</scope>
    <source>
        <strain evidence="3 4">584</strain>
    </source>
</reference>
<feature type="domain" description="AB hydrolase-1" evidence="2">
    <location>
        <begin position="31"/>
        <end position="243"/>
    </location>
</feature>
<feature type="signal peptide" evidence="1">
    <location>
        <begin position="1"/>
        <end position="26"/>
    </location>
</feature>
<evidence type="ECO:0000313" key="3">
    <source>
        <dbReference type="EMBL" id="MDR6290904.1"/>
    </source>
</evidence>
<keyword evidence="1" id="KW-0732">Signal</keyword>
<dbReference type="PANTHER" id="PTHR37017:SF11">
    <property type="entry name" value="ESTERASE_LIPASE_THIOESTERASE DOMAIN-CONTAINING PROTEIN"/>
    <property type="match status" value="1"/>
</dbReference>
<dbReference type="Pfam" id="PF12697">
    <property type="entry name" value="Abhydrolase_6"/>
    <property type="match status" value="1"/>
</dbReference>
<proteinExistence type="predicted"/>
<feature type="chain" id="PRO_5045763368" evidence="1">
    <location>
        <begin position="27"/>
        <end position="252"/>
    </location>
</feature>
<evidence type="ECO:0000313" key="4">
    <source>
        <dbReference type="Proteomes" id="UP001262410"/>
    </source>
</evidence>
<dbReference type="PANTHER" id="PTHR37017">
    <property type="entry name" value="AB HYDROLASE-1 DOMAIN-CONTAINING PROTEIN-RELATED"/>
    <property type="match status" value="1"/>
</dbReference>
<gene>
    <name evidence="3" type="ORF">E9232_003430</name>
</gene>
<dbReference type="Proteomes" id="UP001262410">
    <property type="component" value="Unassembled WGS sequence"/>
</dbReference>
<comment type="caution">
    <text evidence="3">The sequence shown here is derived from an EMBL/GenBank/DDBJ whole genome shotgun (WGS) entry which is preliminary data.</text>
</comment>
<evidence type="ECO:0000259" key="2">
    <source>
        <dbReference type="Pfam" id="PF12697"/>
    </source>
</evidence>
<dbReference type="InterPro" id="IPR052897">
    <property type="entry name" value="Sec-Metab_Biosynth_Hydrolase"/>
</dbReference>
<name>A0ABU1JQK5_9PROT</name>
<organism evidence="3 4">
    <name type="scientific">Inquilinus ginsengisoli</name>
    <dbReference type="NCBI Taxonomy" id="363840"/>
    <lineage>
        <taxon>Bacteria</taxon>
        <taxon>Pseudomonadati</taxon>
        <taxon>Pseudomonadota</taxon>
        <taxon>Alphaproteobacteria</taxon>
        <taxon>Rhodospirillales</taxon>
        <taxon>Rhodospirillaceae</taxon>
        <taxon>Inquilinus</taxon>
    </lineage>
</organism>
<dbReference type="RefSeq" id="WP_309795694.1">
    <property type="nucleotide sequence ID" value="NZ_JAVDPW010000005.1"/>
</dbReference>
<evidence type="ECO:0000256" key="1">
    <source>
        <dbReference type="SAM" id="SignalP"/>
    </source>
</evidence>
<dbReference type="Gene3D" id="3.40.50.1820">
    <property type="entry name" value="alpha/beta hydrolase"/>
    <property type="match status" value="1"/>
</dbReference>
<accession>A0ABU1JQK5</accession>
<dbReference type="EMBL" id="JAVDPW010000005">
    <property type="protein sequence ID" value="MDR6290904.1"/>
    <property type="molecule type" value="Genomic_DNA"/>
</dbReference>
<sequence length="252" mass="26121">MQSWFGRPIALSFAAMLALAAPLAVAADGTVVLVHGAFADGSSWSKVIPLLEAKGLRVIAVQLPMTSLADDVAVTTRAIDRASGPVTLVGHSWGGTVITEAGTAEKVRSLVYVAAFANDSGESDQDLLKGYPDAPGGAAIQVDPSGFAHLSDDGVTKDFAPDLPASERRLIAATQGPIRAANFGEKTTAAAWATKPSWFVVAADDRMIPPALEEAMARKIKASMTTLKSSHVAMLAQPEAVAKVIEAAAGFR</sequence>
<dbReference type="InterPro" id="IPR000073">
    <property type="entry name" value="AB_hydrolase_1"/>
</dbReference>
<protein>
    <submittedName>
        <fullName evidence="3">Pimeloyl-ACP methyl ester carboxylesterase</fullName>
    </submittedName>
</protein>
<dbReference type="SUPFAM" id="SSF53474">
    <property type="entry name" value="alpha/beta-Hydrolases"/>
    <property type="match status" value="1"/>
</dbReference>
<keyword evidence="4" id="KW-1185">Reference proteome</keyword>